<proteinExistence type="inferred from homology"/>
<keyword evidence="12" id="KW-0576">Peroxisome</keyword>
<evidence type="ECO:0000313" key="18">
    <source>
        <dbReference type="Proteomes" id="UP000274822"/>
    </source>
</evidence>
<keyword evidence="11" id="KW-0443">Lipid metabolism</keyword>
<evidence type="ECO:0000256" key="12">
    <source>
        <dbReference type="ARBA" id="ARBA00023140"/>
    </source>
</evidence>
<dbReference type="EC" id="1.3.3.6" evidence="6"/>
<gene>
    <name evidence="17" type="ORF">BC938DRAFT_477862</name>
</gene>
<dbReference type="FunFam" id="1.20.140.10:FF:000005">
    <property type="entry name" value="Acyl-coenzyme A oxidase"/>
    <property type="match status" value="1"/>
</dbReference>
<feature type="domain" description="Acyl-CoA oxidase C-alpha1" evidence="16">
    <location>
        <begin position="387"/>
        <end position="555"/>
    </location>
</feature>
<evidence type="ECO:0000256" key="5">
    <source>
        <dbReference type="ARBA" id="ARBA00006288"/>
    </source>
</evidence>
<dbReference type="InterPro" id="IPR006091">
    <property type="entry name" value="Acyl-CoA_Oxase/DH_mid-dom"/>
</dbReference>
<feature type="domain" description="Acyl-CoA oxidase/dehydrogenase middle" evidence="14">
    <location>
        <begin position="246"/>
        <end position="354"/>
    </location>
</feature>
<dbReference type="Pfam" id="PF02770">
    <property type="entry name" value="Acyl-CoA_dh_M"/>
    <property type="match status" value="1"/>
</dbReference>
<dbReference type="PANTHER" id="PTHR10909:SF250">
    <property type="entry name" value="PEROXISOMAL ACYL-COENZYME A OXIDASE 1"/>
    <property type="match status" value="1"/>
</dbReference>
<dbReference type="InterPro" id="IPR029320">
    <property type="entry name" value="Acyl-CoA_ox_N"/>
</dbReference>
<evidence type="ECO:0000259" key="16">
    <source>
        <dbReference type="Pfam" id="PF22924"/>
    </source>
</evidence>
<dbReference type="Pfam" id="PF01756">
    <property type="entry name" value="ACOX"/>
    <property type="match status" value="1"/>
</dbReference>
<dbReference type="InterPro" id="IPR002655">
    <property type="entry name" value="Acyl-CoA_oxidase_C"/>
</dbReference>
<evidence type="ECO:0000256" key="11">
    <source>
        <dbReference type="ARBA" id="ARBA00023098"/>
    </source>
</evidence>
<dbReference type="InterPro" id="IPR009100">
    <property type="entry name" value="AcylCoA_DH/oxidase_NM_dom_sf"/>
</dbReference>
<keyword evidence="18" id="KW-1185">Reference proteome</keyword>
<dbReference type="GO" id="GO:0071949">
    <property type="term" value="F:FAD binding"/>
    <property type="evidence" value="ECO:0007669"/>
    <property type="project" value="InterPro"/>
</dbReference>
<evidence type="ECO:0000256" key="9">
    <source>
        <dbReference type="ARBA" id="ARBA00022832"/>
    </source>
</evidence>
<dbReference type="GO" id="GO:0003997">
    <property type="term" value="F:acyl-CoA oxidase activity"/>
    <property type="evidence" value="ECO:0007669"/>
    <property type="project" value="UniProtKB-EC"/>
</dbReference>
<dbReference type="Gene3D" id="1.20.140.10">
    <property type="entry name" value="Butyryl-CoA Dehydrogenase, subunit A, domain 3"/>
    <property type="match status" value="2"/>
</dbReference>
<evidence type="ECO:0000256" key="2">
    <source>
        <dbReference type="ARBA" id="ARBA00001974"/>
    </source>
</evidence>
<evidence type="ECO:0000259" key="14">
    <source>
        <dbReference type="Pfam" id="PF02770"/>
    </source>
</evidence>
<dbReference type="FunFam" id="1.20.140.10:FF:000013">
    <property type="entry name" value="Acyl-coenzyme A oxidase"/>
    <property type="match status" value="1"/>
</dbReference>
<evidence type="ECO:0000256" key="10">
    <source>
        <dbReference type="ARBA" id="ARBA00023002"/>
    </source>
</evidence>
<dbReference type="GO" id="GO:0055088">
    <property type="term" value="P:lipid homeostasis"/>
    <property type="evidence" value="ECO:0007669"/>
    <property type="project" value="TreeGrafter"/>
</dbReference>
<name>A0A433QYQ6_9FUNG</name>
<comment type="caution">
    <text evidence="17">The sequence shown here is derived from an EMBL/GenBank/DDBJ whole genome shotgun (WGS) entry which is preliminary data.</text>
</comment>
<comment type="cofactor">
    <cofactor evidence="2">
        <name>FAD</name>
        <dbReference type="ChEBI" id="CHEBI:57692"/>
    </cofactor>
</comment>
<keyword evidence="7" id="KW-0285">Flavoprotein</keyword>
<dbReference type="GO" id="GO:0033540">
    <property type="term" value="P:fatty acid beta-oxidation using acyl-CoA oxidase"/>
    <property type="evidence" value="ECO:0007669"/>
    <property type="project" value="UniProtKB-UniPathway"/>
</dbReference>
<evidence type="ECO:0000256" key="6">
    <source>
        <dbReference type="ARBA" id="ARBA00012870"/>
    </source>
</evidence>
<evidence type="ECO:0000256" key="3">
    <source>
        <dbReference type="ARBA" id="ARBA00004275"/>
    </source>
</evidence>
<comment type="subcellular location">
    <subcellularLocation>
        <location evidence="3">Peroxisome</location>
    </subcellularLocation>
</comment>
<keyword evidence="8" id="KW-0274">FAD</keyword>
<evidence type="ECO:0000259" key="13">
    <source>
        <dbReference type="Pfam" id="PF01756"/>
    </source>
</evidence>
<dbReference type="UniPathway" id="UPA00661"/>
<sequence length="828" mass="93047">MAQKGPHGQGGTCRWWPMTPFGEYSAHFAKLIHMCKPYYRIGLPNWYIYISLPTTISFPFTHLKYTHTMTTVPSAKFPNLRPAEPQGSDLLAAERARASFNPYDLSVFMYGEEWIGRFNRILEILENDPAMDKSKRYYSGRDDRFSHALWSARRMVELQREHKWNATDISIADFLLDESGPVCNHSDYHHILSLMNFDAHTFQSLSGTSQFSLHKNMFMPTIMSQGTDEQKAKFLAPAQKYQIIGCYAQTELGHGSNVQGLETTATYIPETDEFDLHSPTLTSSKWWIGGLGKAANHAIVMARLISNGKDYGPHPFVVQIRSLVNHRPLRGVTVGDIGPKFGFNTVDNGFVMFDHLHIPRFNMLARFASIKPNTGEYASPPNAKLSYSTMVFVRANIVMGVRFALARAATVAIRYSAVRQQFVDAANPKKHGSRVVETPVLDYTMQQYRVFPVMAQAYACYFTGKEMFRLYNDNQKQMGAGDFSLLADLHATSSGLKSLTTTMAVSAIEDCRRACGGHGYSLFSGLASFYQDYLPNATWEGDNYILTQQTARYLLKTFRNLVAGKSVLQNPTVSYLTTYLQNPTATCPATTPTDFLNPELQLSAFAHRAAHLVAQTVDQLDRQGRTWNSMLVEVNRVSRAHCQLVLVQNFLAALQSDSDLRTPERAPLKNVLTTQAQLYALHTMETELAEFLTCGYLSPAQTQMLKSQTLDLLAAVRPDAVALVDAFGLPDYYLNSALGRQDGKVYEAMTHMAEQEPLNHSDVVAGYEECIRPLVWAGKKIEGATVEVVKERQAKLVFLESTHYARPSLFVLCICMRPEKQVHLHLDL</sequence>
<dbReference type="InterPro" id="IPR055060">
    <property type="entry name" value="ACOX_C_alpha1"/>
</dbReference>
<keyword evidence="10" id="KW-0560">Oxidoreductase</keyword>
<dbReference type="InterPro" id="IPR012258">
    <property type="entry name" value="Acyl-CoA_oxidase"/>
</dbReference>
<dbReference type="InterPro" id="IPR036250">
    <property type="entry name" value="AcylCo_DH-like_C"/>
</dbReference>
<dbReference type="Proteomes" id="UP000274822">
    <property type="component" value="Unassembled WGS sequence"/>
</dbReference>
<dbReference type="SUPFAM" id="SSF47203">
    <property type="entry name" value="Acyl-CoA dehydrogenase C-terminal domain-like"/>
    <property type="match status" value="2"/>
</dbReference>
<comment type="catalytic activity">
    <reaction evidence="1">
        <text>a 2,3-saturated acyl-CoA + O2 = a (2E)-enoyl-CoA + H2O2</text>
        <dbReference type="Rhea" id="RHEA:38959"/>
        <dbReference type="ChEBI" id="CHEBI:15379"/>
        <dbReference type="ChEBI" id="CHEBI:16240"/>
        <dbReference type="ChEBI" id="CHEBI:58856"/>
        <dbReference type="ChEBI" id="CHEBI:65111"/>
        <dbReference type="EC" id="1.3.3.6"/>
    </reaction>
</comment>
<evidence type="ECO:0000313" key="17">
    <source>
        <dbReference type="EMBL" id="RUS34907.1"/>
    </source>
</evidence>
<dbReference type="PANTHER" id="PTHR10909">
    <property type="entry name" value="ELECTRON TRANSPORT OXIDOREDUCTASE"/>
    <property type="match status" value="1"/>
</dbReference>
<feature type="domain" description="Acyl-coenzyme A oxidase N-terminal" evidence="15">
    <location>
        <begin position="101"/>
        <end position="244"/>
    </location>
</feature>
<protein>
    <recommendedName>
        <fullName evidence="6">acyl-CoA oxidase</fullName>
        <ecNumber evidence="6">1.3.3.6</ecNumber>
    </recommendedName>
</protein>
<evidence type="ECO:0000256" key="1">
    <source>
        <dbReference type="ARBA" id="ARBA00001201"/>
    </source>
</evidence>
<dbReference type="SUPFAM" id="SSF56645">
    <property type="entry name" value="Acyl-CoA dehydrogenase NM domain-like"/>
    <property type="match status" value="1"/>
</dbReference>
<accession>A0A433QYQ6</accession>
<dbReference type="FunFam" id="2.40.110.10:FF:000003">
    <property type="entry name" value="Acyl-coenzyme A oxidase"/>
    <property type="match status" value="1"/>
</dbReference>
<reference evidence="17 18" key="1">
    <citation type="journal article" date="2018" name="New Phytol.">
        <title>Phylogenomics of Endogonaceae and evolution of mycorrhizas within Mucoromycota.</title>
        <authorList>
            <person name="Chang Y."/>
            <person name="Desiro A."/>
            <person name="Na H."/>
            <person name="Sandor L."/>
            <person name="Lipzen A."/>
            <person name="Clum A."/>
            <person name="Barry K."/>
            <person name="Grigoriev I.V."/>
            <person name="Martin F.M."/>
            <person name="Stajich J.E."/>
            <person name="Smith M.E."/>
            <person name="Bonito G."/>
            <person name="Spatafora J.W."/>
        </authorList>
    </citation>
    <scope>NUCLEOTIDE SEQUENCE [LARGE SCALE GENOMIC DNA]</scope>
    <source>
        <strain evidence="17 18">AD002</strain>
    </source>
</reference>
<dbReference type="Pfam" id="PF22924">
    <property type="entry name" value="ACOX_C_alpha1"/>
    <property type="match status" value="1"/>
</dbReference>
<feature type="domain" description="Acyl-CoA oxidase C-terminal" evidence="13">
    <location>
        <begin position="597"/>
        <end position="775"/>
    </location>
</feature>
<dbReference type="Pfam" id="PF14749">
    <property type="entry name" value="Acyl-CoA_ox_N"/>
    <property type="match status" value="1"/>
</dbReference>
<dbReference type="Gene3D" id="2.40.110.10">
    <property type="entry name" value="Butyryl-CoA Dehydrogenase, subunit A, domain 2"/>
    <property type="match status" value="1"/>
</dbReference>
<dbReference type="Gene3D" id="1.10.540.10">
    <property type="entry name" value="Acyl-CoA dehydrogenase/oxidase, N-terminal domain"/>
    <property type="match status" value="1"/>
</dbReference>
<evidence type="ECO:0000259" key="15">
    <source>
        <dbReference type="Pfam" id="PF14749"/>
    </source>
</evidence>
<dbReference type="GO" id="GO:0005777">
    <property type="term" value="C:peroxisome"/>
    <property type="evidence" value="ECO:0007669"/>
    <property type="project" value="UniProtKB-SubCell"/>
</dbReference>
<dbReference type="AlphaFoldDB" id="A0A433QYQ6"/>
<dbReference type="InterPro" id="IPR037069">
    <property type="entry name" value="AcylCoA_DH/ox_N_sf"/>
</dbReference>
<dbReference type="GO" id="GO:0005504">
    <property type="term" value="F:fatty acid binding"/>
    <property type="evidence" value="ECO:0007669"/>
    <property type="project" value="TreeGrafter"/>
</dbReference>
<evidence type="ECO:0000256" key="4">
    <source>
        <dbReference type="ARBA" id="ARBA00004846"/>
    </source>
</evidence>
<evidence type="ECO:0000256" key="7">
    <source>
        <dbReference type="ARBA" id="ARBA00022630"/>
    </source>
</evidence>
<dbReference type="InterPro" id="IPR046373">
    <property type="entry name" value="Acyl-CoA_Oxase/DH_mid-dom_sf"/>
</dbReference>
<dbReference type="EMBL" id="RBNJ01000298">
    <property type="protein sequence ID" value="RUS34907.1"/>
    <property type="molecule type" value="Genomic_DNA"/>
</dbReference>
<keyword evidence="9" id="KW-0276">Fatty acid metabolism</keyword>
<organism evidence="17 18">
    <name type="scientific">Jimgerdemannia flammicorona</name>
    <dbReference type="NCBI Taxonomy" id="994334"/>
    <lineage>
        <taxon>Eukaryota</taxon>
        <taxon>Fungi</taxon>
        <taxon>Fungi incertae sedis</taxon>
        <taxon>Mucoromycota</taxon>
        <taxon>Mucoromycotina</taxon>
        <taxon>Endogonomycetes</taxon>
        <taxon>Endogonales</taxon>
        <taxon>Endogonaceae</taxon>
        <taxon>Jimgerdemannia</taxon>
    </lineage>
</organism>
<evidence type="ECO:0000256" key="8">
    <source>
        <dbReference type="ARBA" id="ARBA00022827"/>
    </source>
</evidence>
<comment type="similarity">
    <text evidence="5">Belongs to the acyl-CoA oxidase family.</text>
</comment>
<comment type="pathway">
    <text evidence="4">Lipid metabolism; peroxisomal fatty acid beta-oxidation.</text>
</comment>